<evidence type="ECO:0000313" key="3">
    <source>
        <dbReference type="Proteomes" id="UP000813444"/>
    </source>
</evidence>
<dbReference type="NCBIfam" id="NF040572">
    <property type="entry name" value="heme_bind_FMP"/>
    <property type="match status" value="1"/>
</dbReference>
<evidence type="ECO:0000313" key="2">
    <source>
        <dbReference type="EMBL" id="KAH7311217.1"/>
    </source>
</evidence>
<accession>A0A8K0WPG5</accession>
<dbReference type="Proteomes" id="UP000813444">
    <property type="component" value="Unassembled WGS sequence"/>
</dbReference>
<protein>
    <submittedName>
        <fullName evidence="2">Uncharacterized protein</fullName>
    </submittedName>
</protein>
<dbReference type="OrthoDB" id="1933717at2759"/>
<feature type="compositionally biased region" description="Polar residues" evidence="1">
    <location>
        <begin position="178"/>
        <end position="187"/>
    </location>
</feature>
<dbReference type="InterPro" id="IPR047975">
    <property type="entry name" value="Heme_bind_FMP"/>
</dbReference>
<proteinExistence type="predicted"/>
<feature type="compositionally biased region" description="Polar residues" evidence="1">
    <location>
        <begin position="206"/>
        <end position="223"/>
    </location>
</feature>
<dbReference type="AlphaFoldDB" id="A0A8K0WPG5"/>
<comment type="caution">
    <text evidence="2">The sequence shown here is derived from an EMBL/GenBank/DDBJ whole genome shotgun (WGS) entry which is preliminary data.</text>
</comment>
<dbReference type="EMBL" id="JAGPNK010000011">
    <property type="protein sequence ID" value="KAH7311217.1"/>
    <property type="molecule type" value="Genomic_DNA"/>
</dbReference>
<reference evidence="2" key="1">
    <citation type="journal article" date="2021" name="Nat. Commun.">
        <title>Genetic determinants of endophytism in the Arabidopsis root mycobiome.</title>
        <authorList>
            <person name="Mesny F."/>
            <person name="Miyauchi S."/>
            <person name="Thiergart T."/>
            <person name="Pickel B."/>
            <person name="Atanasova L."/>
            <person name="Karlsson M."/>
            <person name="Huettel B."/>
            <person name="Barry K.W."/>
            <person name="Haridas S."/>
            <person name="Chen C."/>
            <person name="Bauer D."/>
            <person name="Andreopoulos W."/>
            <person name="Pangilinan J."/>
            <person name="LaButti K."/>
            <person name="Riley R."/>
            <person name="Lipzen A."/>
            <person name="Clum A."/>
            <person name="Drula E."/>
            <person name="Henrissat B."/>
            <person name="Kohler A."/>
            <person name="Grigoriev I.V."/>
            <person name="Martin F.M."/>
            <person name="Hacquard S."/>
        </authorList>
    </citation>
    <scope>NUCLEOTIDE SEQUENCE</scope>
    <source>
        <strain evidence="2">MPI-CAGE-CH-0235</strain>
    </source>
</reference>
<feature type="region of interest" description="Disordered" evidence="1">
    <location>
        <begin position="178"/>
        <end position="224"/>
    </location>
</feature>
<sequence>MSFSASSGLPGHAGIHLGKEFHYGEVDYSPEPSDPTDDAPLGVLEHFKGAWKGPGFNTIFRPNNAPTPTTFPTPVNPAPPTPPNVAVLELNLTEEELSFSKPLGNVPNRGLDKQQDIFINGVSYIQVVKDVTNTATGKADGNPIGIHTETGFFLAVPASTNNPQAGSTLVRMASIPHGTTINAQGTPQADKAGPPDIRSRDITPFFISQPNDLKPQQSQQADLDNQPRLPQDLTLFIKEGTITQEILKNPSTLLLDINKQLNITKTNTFELTTQSDHPFPGGGVANIAFLVGGGSGPNANAVQMVSTFWVETIESEITVPSFKRGADPLRLKPNYNAAGAPGTAPPPLPTFKVAPNKTITSPVTIPVTYTQIQYEQIVLLNFHGLSWPHLSLATLVPAEDIEVKFPSS</sequence>
<gene>
    <name evidence="2" type="ORF">B0I35DRAFT_437714</name>
</gene>
<name>A0A8K0WPG5_9HYPO</name>
<organism evidence="2 3">
    <name type="scientific">Stachybotrys elegans</name>
    <dbReference type="NCBI Taxonomy" id="80388"/>
    <lineage>
        <taxon>Eukaryota</taxon>
        <taxon>Fungi</taxon>
        <taxon>Dikarya</taxon>
        <taxon>Ascomycota</taxon>
        <taxon>Pezizomycotina</taxon>
        <taxon>Sordariomycetes</taxon>
        <taxon>Hypocreomycetidae</taxon>
        <taxon>Hypocreales</taxon>
        <taxon>Stachybotryaceae</taxon>
        <taxon>Stachybotrys</taxon>
    </lineage>
</organism>
<evidence type="ECO:0000256" key="1">
    <source>
        <dbReference type="SAM" id="MobiDB-lite"/>
    </source>
</evidence>
<keyword evidence="3" id="KW-1185">Reference proteome</keyword>